<dbReference type="InterPro" id="IPR001451">
    <property type="entry name" value="Hexapep"/>
</dbReference>
<dbReference type="HAMAP" id="MF_00523">
    <property type="entry name" value="LpxD"/>
    <property type="match status" value="1"/>
</dbReference>
<keyword evidence="5 7" id="KW-0443">Lipid metabolism</keyword>
<evidence type="ECO:0000256" key="3">
    <source>
        <dbReference type="ARBA" id="ARBA00022679"/>
    </source>
</evidence>
<keyword evidence="2 7" id="KW-0441">Lipid A biosynthesis</keyword>
<organism evidence="9 10">
    <name type="scientific">Candidatus Desulfobacillus denitrificans</name>
    <dbReference type="NCBI Taxonomy" id="2608985"/>
    <lineage>
        <taxon>Bacteria</taxon>
        <taxon>Pseudomonadati</taxon>
        <taxon>Pseudomonadota</taxon>
        <taxon>Betaproteobacteria</taxon>
        <taxon>Candidatus Desulfobacillus</taxon>
    </lineage>
</organism>
<keyword evidence="3 7" id="KW-0808">Transferase</keyword>
<dbReference type="EC" id="2.3.1.191" evidence="7"/>
<evidence type="ECO:0000256" key="7">
    <source>
        <dbReference type="HAMAP-Rule" id="MF_00523"/>
    </source>
</evidence>
<dbReference type="UniPathway" id="UPA00973"/>
<dbReference type="Proteomes" id="UP000662914">
    <property type="component" value="Chromosome"/>
</dbReference>
<dbReference type="GO" id="GO:0009245">
    <property type="term" value="P:lipid A biosynthetic process"/>
    <property type="evidence" value="ECO:0007669"/>
    <property type="project" value="UniProtKB-UniRule"/>
</dbReference>
<dbReference type="Gene3D" id="2.160.10.10">
    <property type="entry name" value="Hexapeptide repeat proteins"/>
    <property type="match status" value="1"/>
</dbReference>
<dbReference type="Pfam" id="PF00132">
    <property type="entry name" value="Hexapep"/>
    <property type="match status" value="1"/>
</dbReference>
<evidence type="ECO:0000256" key="5">
    <source>
        <dbReference type="ARBA" id="ARBA00023098"/>
    </source>
</evidence>
<dbReference type="NCBIfam" id="NF002060">
    <property type="entry name" value="PRK00892.1"/>
    <property type="match status" value="1"/>
</dbReference>
<evidence type="ECO:0000256" key="1">
    <source>
        <dbReference type="ARBA" id="ARBA00022516"/>
    </source>
</evidence>
<evidence type="ECO:0000256" key="6">
    <source>
        <dbReference type="ARBA" id="ARBA00023315"/>
    </source>
</evidence>
<accession>A0A809R278</accession>
<dbReference type="AlphaFoldDB" id="A0A809R278"/>
<dbReference type="PANTHER" id="PTHR43378">
    <property type="entry name" value="UDP-3-O-ACYLGLUCOSAMINE N-ACYLTRANSFERASE"/>
    <property type="match status" value="1"/>
</dbReference>
<feature type="active site" description="Proton acceptor" evidence="7">
    <location>
        <position position="242"/>
    </location>
</feature>
<dbReference type="KEGG" id="ddz:DSYM_15370"/>
<evidence type="ECO:0000256" key="2">
    <source>
        <dbReference type="ARBA" id="ARBA00022556"/>
    </source>
</evidence>
<evidence type="ECO:0000259" key="8">
    <source>
        <dbReference type="Pfam" id="PF04613"/>
    </source>
</evidence>
<sequence length="347" mass="36389">MSERVDGYSLDEIVSRFGGELIGDGSRRIRQVGTLSKAVPGELAFLSNPKYRSQLAACRAEAVILSSADARAAHMPCIISENPYAYFARVAQLLNPQVTALAGIHPAAIIESDLPPNVSVGAGTCVGRNVRLGEHCVIGQGCVIGDDVAIGASSTLHGNVSVYPGCRIGSRAIIHSGAVIGADGFGFARESDGAWTKIPQIGRVVIGDDVEIGAGTTIDRGALEDTVIEDGVKLDNQIQIGHNVRLGAHTAMAGCVGVAGSTRIGRRCTFGGGAIVLGHLTIADDVNVSAATLVTKSIRQPGTYTGAMPFEAHRDWLRNASRLRQLDLLAEKIHALEARLAQLEKKS</sequence>
<dbReference type="Pfam" id="PF04613">
    <property type="entry name" value="LpxD"/>
    <property type="match status" value="1"/>
</dbReference>
<dbReference type="InterPro" id="IPR020573">
    <property type="entry name" value="UDP_GlcNAc_AcTrfase_non-rep"/>
</dbReference>
<reference evidence="9" key="1">
    <citation type="journal article" name="DNA Res.">
        <title>The physiological potential of anammox bacteria as revealed by their core genome structure.</title>
        <authorList>
            <person name="Okubo T."/>
            <person name="Toyoda A."/>
            <person name="Fukuhara K."/>
            <person name="Uchiyama I."/>
            <person name="Harigaya Y."/>
            <person name="Kuroiwa M."/>
            <person name="Suzuki T."/>
            <person name="Murakami Y."/>
            <person name="Suwa Y."/>
            <person name="Takami H."/>
        </authorList>
    </citation>
    <scope>NUCLEOTIDE SEQUENCE</scope>
    <source>
        <strain evidence="9">317325-3</strain>
    </source>
</reference>
<dbReference type="PANTHER" id="PTHR43378:SF2">
    <property type="entry name" value="UDP-3-O-ACYLGLUCOSAMINE N-ACYLTRANSFERASE 1, MITOCHONDRIAL-RELATED"/>
    <property type="match status" value="1"/>
</dbReference>
<keyword evidence="4 7" id="KW-0677">Repeat</keyword>
<evidence type="ECO:0000256" key="4">
    <source>
        <dbReference type="ARBA" id="ARBA00022737"/>
    </source>
</evidence>
<comment type="pathway">
    <text evidence="7">Bacterial outer membrane biogenesis; LPS lipid A biosynthesis.</text>
</comment>
<evidence type="ECO:0000313" key="9">
    <source>
        <dbReference type="EMBL" id="BBO20838.1"/>
    </source>
</evidence>
<comment type="subunit">
    <text evidence="7">Homotrimer.</text>
</comment>
<dbReference type="GO" id="GO:0016410">
    <property type="term" value="F:N-acyltransferase activity"/>
    <property type="evidence" value="ECO:0007669"/>
    <property type="project" value="InterPro"/>
</dbReference>
<feature type="domain" description="UDP-3-O-[3-hydroxymyristoyl] glucosamine N-acyltransferase non-repeat region" evidence="8">
    <location>
        <begin position="27"/>
        <end position="93"/>
    </location>
</feature>
<dbReference type="SUPFAM" id="SSF51161">
    <property type="entry name" value="Trimeric LpxA-like enzymes"/>
    <property type="match status" value="1"/>
</dbReference>
<dbReference type="InterPro" id="IPR011004">
    <property type="entry name" value="Trimer_LpxA-like_sf"/>
</dbReference>
<evidence type="ECO:0000313" key="10">
    <source>
        <dbReference type="Proteomes" id="UP000662914"/>
    </source>
</evidence>
<comment type="similarity">
    <text evidence="7">Belongs to the transferase hexapeptide repeat family. LpxD subfamily.</text>
</comment>
<protein>
    <recommendedName>
        <fullName evidence="7">UDP-3-O-acylglucosamine N-acyltransferase</fullName>
        <ecNumber evidence="7">2.3.1.191</ecNumber>
    </recommendedName>
</protein>
<dbReference type="Gene3D" id="3.40.1390.10">
    <property type="entry name" value="MurE/MurF, N-terminal domain"/>
    <property type="match status" value="1"/>
</dbReference>
<comment type="catalytic activity">
    <reaction evidence="7">
        <text>a UDP-3-O-[(3R)-3-hydroxyacyl]-alpha-D-glucosamine + a (3R)-hydroxyacyl-[ACP] = a UDP-2-N,3-O-bis[(3R)-3-hydroxyacyl]-alpha-D-glucosamine + holo-[ACP] + H(+)</text>
        <dbReference type="Rhea" id="RHEA:53836"/>
        <dbReference type="Rhea" id="RHEA-COMP:9685"/>
        <dbReference type="Rhea" id="RHEA-COMP:9945"/>
        <dbReference type="ChEBI" id="CHEBI:15378"/>
        <dbReference type="ChEBI" id="CHEBI:64479"/>
        <dbReference type="ChEBI" id="CHEBI:78827"/>
        <dbReference type="ChEBI" id="CHEBI:137740"/>
        <dbReference type="ChEBI" id="CHEBI:137748"/>
        <dbReference type="EC" id="2.3.1.191"/>
    </reaction>
</comment>
<dbReference type="InterPro" id="IPR007691">
    <property type="entry name" value="LpxD"/>
</dbReference>
<keyword evidence="1 7" id="KW-0444">Lipid biosynthesis</keyword>
<name>A0A809R278_9PROT</name>
<dbReference type="GO" id="GO:0103118">
    <property type="term" value="F:UDP-3-O-[(3R)-3-hydroxyacyl]-glucosamine N-acyltransferase activity"/>
    <property type="evidence" value="ECO:0007669"/>
    <property type="project" value="UniProtKB-EC"/>
</dbReference>
<dbReference type="CDD" id="cd03352">
    <property type="entry name" value="LbH_LpxD"/>
    <property type="match status" value="1"/>
</dbReference>
<dbReference type="EMBL" id="AP021857">
    <property type="protein sequence ID" value="BBO20838.1"/>
    <property type="molecule type" value="Genomic_DNA"/>
</dbReference>
<keyword evidence="6 7" id="KW-0012">Acyltransferase</keyword>
<comment type="function">
    <text evidence="7">Catalyzes the N-acylation of UDP-3-O-acylglucosamine using 3-hydroxyacyl-ACP as the acyl donor. Is involved in the biosynthesis of lipid A, a phosphorylated glycolipid that anchors the lipopolysaccharide to the outer membrane of the cell.</text>
</comment>
<dbReference type="Gene3D" id="1.20.5.170">
    <property type="match status" value="1"/>
</dbReference>
<gene>
    <name evidence="7" type="primary">lpxD</name>
    <name evidence="9" type="ORF">DSYM_15370</name>
</gene>
<dbReference type="NCBIfam" id="TIGR01853">
    <property type="entry name" value="lipid_A_lpxD"/>
    <property type="match status" value="1"/>
</dbReference>
<proteinExistence type="inferred from homology"/>
<dbReference type="GO" id="GO:0016020">
    <property type="term" value="C:membrane"/>
    <property type="evidence" value="ECO:0007669"/>
    <property type="project" value="GOC"/>
</dbReference>